<keyword evidence="1" id="KW-1133">Transmembrane helix</keyword>
<dbReference type="EMBL" id="JAIWYP010000009">
    <property type="protein sequence ID" value="KAH3775040.1"/>
    <property type="molecule type" value="Genomic_DNA"/>
</dbReference>
<comment type="caution">
    <text evidence="2">The sequence shown here is derived from an EMBL/GenBank/DDBJ whole genome shotgun (WGS) entry which is preliminary data.</text>
</comment>
<organism evidence="2 3">
    <name type="scientific">Dreissena polymorpha</name>
    <name type="common">Zebra mussel</name>
    <name type="synonym">Mytilus polymorpha</name>
    <dbReference type="NCBI Taxonomy" id="45954"/>
    <lineage>
        <taxon>Eukaryota</taxon>
        <taxon>Metazoa</taxon>
        <taxon>Spiralia</taxon>
        <taxon>Lophotrochozoa</taxon>
        <taxon>Mollusca</taxon>
        <taxon>Bivalvia</taxon>
        <taxon>Autobranchia</taxon>
        <taxon>Heteroconchia</taxon>
        <taxon>Euheterodonta</taxon>
        <taxon>Imparidentia</taxon>
        <taxon>Neoheterodontei</taxon>
        <taxon>Myida</taxon>
        <taxon>Dreissenoidea</taxon>
        <taxon>Dreissenidae</taxon>
        <taxon>Dreissena</taxon>
    </lineage>
</organism>
<protein>
    <submittedName>
        <fullName evidence="2">Uncharacterized protein</fullName>
    </submittedName>
</protein>
<feature type="transmembrane region" description="Helical" evidence="1">
    <location>
        <begin position="6"/>
        <end position="29"/>
    </location>
</feature>
<evidence type="ECO:0000313" key="3">
    <source>
        <dbReference type="Proteomes" id="UP000828390"/>
    </source>
</evidence>
<sequence>MDNQKLLQHVAVLAGQQALLDGHVALLLVRRRRRRRNRRQSRSCWVRTLLSAKRRLQFGHYDRLMAEIRMEDQPIQQHTGEVSGCPFYIEMEVKWK</sequence>
<gene>
    <name evidence="2" type="ORF">DPMN_176436</name>
</gene>
<evidence type="ECO:0000256" key="1">
    <source>
        <dbReference type="SAM" id="Phobius"/>
    </source>
</evidence>
<name>A0A9D4II31_DREPO</name>
<keyword evidence="3" id="KW-1185">Reference proteome</keyword>
<reference evidence="2" key="2">
    <citation type="submission" date="2020-11" db="EMBL/GenBank/DDBJ databases">
        <authorList>
            <person name="McCartney M.A."/>
            <person name="Auch B."/>
            <person name="Kono T."/>
            <person name="Mallez S."/>
            <person name="Becker A."/>
            <person name="Gohl D.M."/>
            <person name="Silverstein K.A.T."/>
            <person name="Koren S."/>
            <person name="Bechman K.B."/>
            <person name="Herman A."/>
            <person name="Abrahante J.E."/>
            <person name="Garbe J."/>
        </authorList>
    </citation>
    <scope>NUCLEOTIDE SEQUENCE</scope>
    <source>
        <strain evidence="2">Duluth1</strain>
        <tissue evidence="2">Whole animal</tissue>
    </source>
</reference>
<keyword evidence="1" id="KW-0472">Membrane</keyword>
<keyword evidence="1" id="KW-0812">Transmembrane</keyword>
<dbReference type="Proteomes" id="UP000828390">
    <property type="component" value="Unassembled WGS sequence"/>
</dbReference>
<accession>A0A9D4II31</accession>
<reference evidence="2" key="1">
    <citation type="journal article" date="2019" name="bioRxiv">
        <title>The Genome of the Zebra Mussel, Dreissena polymorpha: A Resource for Invasive Species Research.</title>
        <authorList>
            <person name="McCartney M.A."/>
            <person name="Auch B."/>
            <person name="Kono T."/>
            <person name="Mallez S."/>
            <person name="Zhang Y."/>
            <person name="Obille A."/>
            <person name="Becker A."/>
            <person name="Abrahante J.E."/>
            <person name="Garbe J."/>
            <person name="Badalamenti J.P."/>
            <person name="Herman A."/>
            <person name="Mangelson H."/>
            <person name="Liachko I."/>
            <person name="Sullivan S."/>
            <person name="Sone E.D."/>
            <person name="Koren S."/>
            <person name="Silverstein K.A.T."/>
            <person name="Beckman K.B."/>
            <person name="Gohl D.M."/>
        </authorList>
    </citation>
    <scope>NUCLEOTIDE SEQUENCE</scope>
    <source>
        <strain evidence="2">Duluth1</strain>
        <tissue evidence="2">Whole animal</tissue>
    </source>
</reference>
<dbReference type="AlphaFoldDB" id="A0A9D4II31"/>
<proteinExistence type="predicted"/>
<evidence type="ECO:0000313" key="2">
    <source>
        <dbReference type="EMBL" id="KAH3775040.1"/>
    </source>
</evidence>